<protein>
    <submittedName>
        <fullName evidence="1">4955_t:CDS:1</fullName>
    </submittedName>
</protein>
<gene>
    <name evidence="1" type="ORF">DHETER_LOCUS8333</name>
</gene>
<accession>A0ACA9N285</accession>
<organism evidence="1 2">
    <name type="scientific">Dentiscutata heterogama</name>
    <dbReference type="NCBI Taxonomy" id="1316150"/>
    <lineage>
        <taxon>Eukaryota</taxon>
        <taxon>Fungi</taxon>
        <taxon>Fungi incertae sedis</taxon>
        <taxon>Mucoromycota</taxon>
        <taxon>Glomeromycotina</taxon>
        <taxon>Glomeromycetes</taxon>
        <taxon>Diversisporales</taxon>
        <taxon>Gigasporaceae</taxon>
        <taxon>Dentiscutata</taxon>
    </lineage>
</organism>
<sequence>VCVNIVEYVQEFQHHGELVEKYEIPYSHNENNQALAELAELLSKVNKIIVQDNKKIICKEYNAIFNKLTSEQLDEHLKTHTLLLVLRSIQSCSTSAFLSVPASSVNDMFDKKEHGRALRIFYSGLLLGFMIGS</sequence>
<evidence type="ECO:0000313" key="1">
    <source>
        <dbReference type="EMBL" id="CAG8629176.1"/>
    </source>
</evidence>
<dbReference type="EMBL" id="CAJVPU010013054">
    <property type="protein sequence ID" value="CAG8629176.1"/>
    <property type="molecule type" value="Genomic_DNA"/>
</dbReference>
<feature type="non-terminal residue" evidence="1">
    <location>
        <position position="133"/>
    </location>
</feature>
<keyword evidence="2" id="KW-1185">Reference proteome</keyword>
<comment type="caution">
    <text evidence="1">The sequence shown here is derived from an EMBL/GenBank/DDBJ whole genome shotgun (WGS) entry which is preliminary data.</text>
</comment>
<evidence type="ECO:0000313" key="2">
    <source>
        <dbReference type="Proteomes" id="UP000789702"/>
    </source>
</evidence>
<reference evidence="1" key="1">
    <citation type="submission" date="2021-06" db="EMBL/GenBank/DDBJ databases">
        <authorList>
            <person name="Kallberg Y."/>
            <person name="Tangrot J."/>
            <person name="Rosling A."/>
        </authorList>
    </citation>
    <scope>NUCLEOTIDE SEQUENCE</scope>
    <source>
        <strain evidence="1">IL203A</strain>
    </source>
</reference>
<name>A0ACA9N285_9GLOM</name>
<dbReference type="Proteomes" id="UP000789702">
    <property type="component" value="Unassembled WGS sequence"/>
</dbReference>
<proteinExistence type="predicted"/>
<feature type="non-terminal residue" evidence="1">
    <location>
        <position position="1"/>
    </location>
</feature>